<dbReference type="AlphaFoldDB" id="A0A9W4U6A2"/>
<dbReference type="Proteomes" id="UP001152607">
    <property type="component" value="Unassembled WGS sequence"/>
</dbReference>
<reference evidence="1" key="1">
    <citation type="submission" date="2023-01" db="EMBL/GenBank/DDBJ databases">
        <authorList>
            <person name="Van Ghelder C."/>
            <person name="Rancurel C."/>
        </authorList>
    </citation>
    <scope>NUCLEOTIDE SEQUENCE</scope>
    <source>
        <strain evidence="1">CNCM I-4278</strain>
    </source>
</reference>
<evidence type="ECO:0000313" key="2">
    <source>
        <dbReference type="Proteomes" id="UP001152607"/>
    </source>
</evidence>
<proteinExistence type="predicted"/>
<dbReference type="Gene3D" id="3.30.70.100">
    <property type="match status" value="2"/>
</dbReference>
<sequence>MTITEVGRMVVKPGLDVMDDSTEAGQILRGIYKSVITAPGGPSRIFWGTEVENPLKLWGFIDWDTVEDHEKFARSHGQELTKPYPKILESGEFTKHIVVKPFPPKVLHSPVTEVMVAYFPSNISQSTKDANSARFQEFTEKGLNTCSEVQGISYGWGLENDFPLRDQEKDQKGTMFTALIGWSSIDAHMAFRETNEFKESIHLLRGFEELVKLGMFHIHCKSLEKKED</sequence>
<accession>A0A9W4U6A2</accession>
<evidence type="ECO:0000313" key="1">
    <source>
        <dbReference type="EMBL" id="CAI6311744.1"/>
    </source>
</evidence>
<organism evidence="1 2">
    <name type="scientific">Periconia digitata</name>
    <dbReference type="NCBI Taxonomy" id="1303443"/>
    <lineage>
        <taxon>Eukaryota</taxon>
        <taxon>Fungi</taxon>
        <taxon>Dikarya</taxon>
        <taxon>Ascomycota</taxon>
        <taxon>Pezizomycotina</taxon>
        <taxon>Dothideomycetes</taxon>
        <taxon>Pleosporomycetidae</taxon>
        <taxon>Pleosporales</taxon>
        <taxon>Massarineae</taxon>
        <taxon>Periconiaceae</taxon>
        <taxon>Periconia</taxon>
    </lineage>
</organism>
<evidence type="ECO:0008006" key="3">
    <source>
        <dbReference type="Google" id="ProtNLM"/>
    </source>
</evidence>
<protein>
    <recommendedName>
        <fullName evidence="3">ABM domain-containing protein</fullName>
    </recommendedName>
</protein>
<dbReference type="OrthoDB" id="3830579at2759"/>
<name>A0A9W4U6A2_9PLEO</name>
<dbReference type="EMBL" id="CAOQHR010000002">
    <property type="protein sequence ID" value="CAI6311744.1"/>
    <property type="molecule type" value="Genomic_DNA"/>
</dbReference>
<keyword evidence="2" id="KW-1185">Reference proteome</keyword>
<comment type="caution">
    <text evidence="1">The sequence shown here is derived from an EMBL/GenBank/DDBJ whole genome shotgun (WGS) entry which is preliminary data.</text>
</comment>
<gene>
    <name evidence="1" type="ORF">PDIGIT_LOCUS3243</name>
</gene>